<feature type="compositionally biased region" description="Gly residues" evidence="5">
    <location>
        <begin position="36"/>
        <end position="48"/>
    </location>
</feature>
<dbReference type="EMBL" id="NMVO01000001">
    <property type="protein sequence ID" value="OYO17461.1"/>
    <property type="molecule type" value="Genomic_DNA"/>
</dbReference>
<dbReference type="Pfam" id="PF01547">
    <property type="entry name" value="SBP_bac_1"/>
    <property type="match status" value="1"/>
</dbReference>
<dbReference type="InterPro" id="IPR006311">
    <property type="entry name" value="TAT_signal"/>
</dbReference>
<feature type="region of interest" description="Disordered" evidence="5">
    <location>
        <begin position="36"/>
        <end position="60"/>
    </location>
</feature>
<keyword evidence="4" id="KW-0732">Signal</keyword>
<dbReference type="InterPro" id="IPR006059">
    <property type="entry name" value="SBP"/>
</dbReference>
<dbReference type="Gene3D" id="3.40.190.10">
    <property type="entry name" value="Periplasmic binding protein-like II"/>
    <property type="match status" value="2"/>
</dbReference>
<comment type="similarity">
    <text evidence="2">Belongs to the bacterial solute-binding protein 1 family.</text>
</comment>
<evidence type="ECO:0000313" key="7">
    <source>
        <dbReference type="Proteomes" id="UP000215896"/>
    </source>
</evidence>
<reference evidence="6 7" key="1">
    <citation type="submission" date="2017-07" db="EMBL/GenBank/DDBJ databases">
        <title>Draft whole genome sequences of clinical Proprionibacteriaceae strains.</title>
        <authorList>
            <person name="Bernier A.-M."/>
            <person name="Bernard K."/>
            <person name="Domingo M.-C."/>
        </authorList>
    </citation>
    <scope>NUCLEOTIDE SEQUENCE [LARGE SCALE GENOMIC DNA]</scope>
    <source>
        <strain evidence="6 7">NML 030167</strain>
    </source>
</reference>
<dbReference type="Proteomes" id="UP000215896">
    <property type="component" value="Unassembled WGS sequence"/>
</dbReference>
<sequence>MMSPDPHNISRRSLFQIAVGGAAVIGLGSLSACATGGGNTSGSSGSSGGEQKSPDNPFGVDKAAPIEVVIFNGGYGDKYGTEQVALYNKWAGGDVAKMKSTTKIATELQPRFQAANPPEVFDNSGADALPRAQLVAQKQVADLTPLLDAPTVDDPNTKIRDILTPGTVQQGSFDGIMRELNYVFSMWGIWYSSKLFTEKGWTVPKTWDEFMALSEKIKADGAMAPYIHTGVHTQYMASIIATMAVKNGGLEYAKKLDNLEDGAWTDDSMLAVAKAWREYYDKGFIAPGAEGLDHTTSQAEWALGKAAMIPVGSWLENELKDKSTGQSKAPAGFDMKVFTTPSLPGDKMPQTAIRGSAGEPFVVSEASKNKAGGLEYMRQMLSNEATSKFAELTGSLVAVKDAGKRLTNPSTALQSVADAQQAAGSNVFNLQYDTWYAPIKNASKDQVRNLLTGKATPEQFCENMQKAADQVKADPKITKYQVK</sequence>
<comment type="subcellular location">
    <subcellularLocation>
        <location evidence="1">Cell envelope</location>
    </subcellularLocation>
</comment>
<gene>
    <name evidence="6" type="primary">ngcE</name>
    <name evidence="6" type="ORF">CGZ94_00690</name>
</gene>
<keyword evidence="7" id="KW-1185">Reference proteome</keyword>
<evidence type="ECO:0000313" key="6">
    <source>
        <dbReference type="EMBL" id="OYO17461.1"/>
    </source>
</evidence>
<dbReference type="SUPFAM" id="SSF53850">
    <property type="entry name" value="Periplasmic binding protein-like II"/>
    <property type="match status" value="1"/>
</dbReference>
<dbReference type="GO" id="GO:0030313">
    <property type="term" value="C:cell envelope"/>
    <property type="evidence" value="ECO:0007669"/>
    <property type="project" value="UniProtKB-SubCell"/>
</dbReference>
<evidence type="ECO:0000256" key="2">
    <source>
        <dbReference type="ARBA" id="ARBA00008520"/>
    </source>
</evidence>
<dbReference type="PANTHER" id="PTHR43649">
    <property type="entry name" value="ARABINOSE-BINDING PROTEIN-RELATED"/>
    <property type="match status" value="1"/>
</dbReference>
<name>A0A255GPG2_9ACTN</name>
<organism evidence="6 7">
    <name type="scientific">Enemella evansiae</name>
    <dbReference type="NCBI Taxonomy" id="2016499"/>
    <lineage>
        <taxon>Bacteria</taxon>
        <taxon>Bacillati</taxon>
        <taxon>Actinomycetota</taxon>
        <taxon>Actinomycetes</taxon>
        <taxon>Propionibacteriales</taxon>
        <taxon>Propionibacteriaceae</taxon>
        <taxon>Enemella</taxon>
    </lineage>
</organism>
<accession>A0A255GPG2</accession>
<comment type="caution">
    <text evidence="6">The sequence shown here is derived from an EMBL/GenBank/DDBJ whole genome shotgun (WGS) entry which is preliminary data.</text>
</comment>
<proteinExistence type="inferred from homology"/>
<dbReference type="PROSITE" id="PS51318">
    <property type="entry name" value="TAT"/>
    <property type="match status" value="1"/>
</dbReference>
<evidence type="ECO:0000256" key="5">
    <source>
        <dbReference type="SAM" id="MobiDB-lite"/>
    </source>
</evidence>
<keyword evidence="3" id="KW-0813">Transport</keyword>
<dbReference type="InterPro" id="IPR050490">
    <property type="entry name" value="Bact_solute-bd_prot1"/>
</dbReference>
<dbReference type="OrthoDB" id="8663148at2"/>
<dbReference type="InterPro" id="IPR022386">
    <property type="entry name" value="Chitin_NgcE"/>
</dbReference>
<dbReference type="AlphaFoldDB" id="A0A255GPG2"/>
<dbReference type="NCBIfam" id="TIGR03851">
    <property type="entry name" value="chitin_NgcE"/>
    <property type="match status" value="1"/>
</dbReference>
<evidence type="ECO:0000256" key="4">
    <source>
        <dbReference type="ARBA" id="ARBA00022729"/>
    </source>
</evidence>
<dbReference type="PANTHER" id="PTHR43649:SF31">
    <property type="entry name" value="SN-GLYCEROL-3-PHOSPHATE-BINDING PERIPLASMIC PROTEIN UGPB"/>
    <property type="match status" value="1"/>
</dbReference>
<evidence type="ECO:0000256" key="3">
    <source>
        <dbReference type="ARBA" id="ARBA00022448"/>
    </source>
</evidence>
<protein>
    <submittedName>
        <fullName evidence="6">Carbohydrate ABC transporter, N-acetylglucosamine/diacetylchitobiose-binding protein</fullName>
    </submittedName>
</protein>
<evidence type="ECO:0000256" key="1">
    <source>
        <dbReference type="ARBA" id="ARBA00004196"/>
    </source>
</evidence>